<keyword evidence="2 8" id="KW-0859">Xylose metabolism</keyword>
<evidence type="ECO:0000313" key="13">
    <source>
        <dbReference type="Proteomes" id="UP000245629"/>
    </source>
</evidence>
<keyword evidence="13" id="KW-1185">Reference proteome</keyword>
<comment type="similarity">
    <text evidence="1 8 9">Belongs to the FGGY kinase family.</text>
</comment>
<comment type="function">
    <text evidence="8">Catalyzes the phosphorylation of D-xylulose to D-xylulose 5-phosphate.</text>
</comment>
<evidence type="ECO:0000256" key="2">
    <source>
        <dbReference type="ARBA" id="ARBA00022629"/>
    </source>
</evidence>
<name>A0A2S2CUR1_9PROT</name>
<protein>
    <recommendedName>
        <fullName evidence="8 9">Xylulose kinase</fullName>
        <shortName evidence="8 9">Xylulokinase</shortName>
        <ecNumber evidence="8 9">2.7.1.17</ecNumber>
    </recommendedName>
</protein>
<sequence>MYLGIDLGTSGVKAVLVDEAQRFVGQAAAPLEVGRPHPLWSEQDPEDWWTATGRAVAALRAAHPREMAAVRGVGLSGQMHGATLLDASDRVLRPAILWNDGRSGDECRELERRVPELRRLTGNRAMPGFTAPKLLWVARHEPDRFAATAHVLLPKDYLRLRMTGDHASDLSDSAGTLWLDVGRRCWSAEMLAATGLDEAQMPRLYEGSQATGTLRAEVAAGWGVPAGTPVAAGAGDNAAGAVGVGVVAPGSAFLSLGTSGVIFVSGDRFSPNPDRGVHAFCHALPRRWHQMSVMLSAASCLTFAARLTGADDEAALLREAEADVAAGSDIGPLVFLPYLSGERTPHNDPHAKGVFFGLTHDSGRSALARAVLEGVAFAFADGLEVLEEAGDRVERLLVIGGGARSPLWGRILASALDRPLDYPAGGEVGPAFGAARLARLAVTGEAPEEVCRPLEVRDTVRPDPALSRAMAGRRRLFRRLYGDLRAAFRESAVPDPGG</sequence>
<dbReference type="Proteomes" id="UP000245629">
    <property type="component" value="Chromosome 3"/>
</dbReference>
<dbReference type="InterPro" id="IPR018485">
    <property type="entry name" value="FGGY_C"/>
</dbReference>
<dbReference type="KEGG" id="azz:DEW08_19150"/>
<dbReference type="EMBL" id="CP029354">
    <property type="protein sequence ID" value="AWK88226.1"/>
    <property type="molecule type" value="Genomic_DNA"/>
</dbReference>
<dbReference type="RefSeq" id="WP_109330282.1">
    <property type="nucleotide sequence ID" value="NZ_CP029354.1"/>
</dbReference>
<evidence type="ECO:0000256" key="6">
    <source>
        <dbReference type="ARBA" id="ARBA00022840"/>
    </source>
</evidence>
<evidence type="ECO:0000259" key="11">
    <source>
        <dbReference type="Pfam" id="PF02782"/>
    </source>
</evidence>
<dbReference type="InterPro" id="IPR018484">
    <property type="entry name" value="FGGY_N"/>
</dbReference>
<feature type="domain" description="Carbohydrate kinase FGGY N-terminal" evidence="10">
    <location>
        <begin position="1"/>
        <end position="243"/>
    </location>
</feature>
<evidence type="ECO:0000256" key="9">
    <source>
        <dbReference type="RuleBase" id="RU364073"/>
    </source>
</evidence>
<dbReference type="InterPro" id="IPR006000">
    <property type="entry name" value="Xylulokinase"/>
</dbReference>
<dbReference type="PANTHER" id="PTHR43095:SF6">
    <property type="entry name" value="XYLULOSE KINASE"/>
    <property type="match status" value="1"/>
</dbReference>
<evidence type="ECO:0000256" key="8">
    <source>
        <dbReference type="HAMAP-Rule" id="MF_02220"/>
    </source>
</evidence>
<dbReference type="PIRSF" id="PIRSF000538">
    <property type="entry name" value="GlpK"/>
    <property type="match status" value="1"/>
</dbReference>
<keyword evidence="6 8" id="KW-0067">ATP-binding</keyword>
<evidence type="ECO:0000256" key="3">
    <source>
        <dbReference type="ARBA" id="ARBA00022679"/>
    </source>
</evidence>
<feature type="binding site" evidence="8">
    <location>
        <begin position="79"/>
        <end position="80"/>
    </location>
    <ligand>
        <name>substrate</name>
    </ligand>
</feature>
<dbReference type="GO" id="GO:0005524">
    <property type="term" value="F:ATP binding"/>
    <property type="evidence" value="ECO:0007669"/>
    <property type="project" value="UniProtKB-UniRule"/>
</dbReference>
<keyword evidence="3 8" id="KW-0808">Transferase</keyword>
<dbReference type="EC" id="2.7.1.17" evidence="8 9"/>
<dbReference type="Pfam" id="PF02782">
    <property type="entry name" value="FGGY_C"/>
    <property type="match status" value="1"/>
</dbReference>
<dbReference type="SUPFAM" id="SSF53067">
    <property type="entry name" value="Actin-like ATPase domain"/>
    <property type="match status" value="2"/>
</dbReference>
<feature type="domain" description="Carbohydrate kinase FGGY C-terminal" evidence="11">
    <location>
        <begin position="253"/>
        <end position="441"/>
    </location>
</feature>
<gene>
    <name evidence="8 9 12" type="primary">xylB</name>
    <name evidence="12" type="ORF">DEW08_19150</name>
</gene>
<dbReference type="Pfam" id="PF00370">
    <property type="entry name" value="FGGY_N"/>
    <property type="match status" value="1"/>
</dbReference>
<keyword evidence="5 8" id="KW-0418">Kinase</keyword>
<proteinExistence type="inferred from homology"/>
<dbReference type="HAMAP" id="MF_02220">
    <property type="entry name" value="XylB"/>
    <property type="match status" value="1"/>
</dbReference>
<evidence type="ECO:0000256" key="4">
    <source>
        <dbReference type="ARBA" id="ARBA00022741"/>
    </source>
</evidence>
<keyword evidence="4 8" id="KW-0547">Nucleotide-binding</keyword>
<accession>A0A2S2CUR1</accession>
<dbReference type="OrthoDB" id="9805576at2"/>
<comment type="catalytic activity">
    <reaction evidence="8 9">
        <text>D-xylulose + ATP = D-xylulose 5-phosphate + ADP + H(+)</text>
        <dbReference type="Rhea" id="RHEA:10964"/>
        <dbReference type="ChEBI" id="CHEBI:15378"/>
        <dbReference type="ChEBI" id="CHEBI:17140"/>
        <dbReference type="ChEBI" id="CHEBI:30616"/>
        <dbReference type="ChEBI" id="CHEBI:57737"/>
        <dbReference type="ChEBI" id="CHEBI:456216"/>
        <dbReference type="EC" id="2.7.1.17"/>
    </reaction>
</comment>
<dbReference type="GO" id="GO:0042732">
    <property type="term" value="P:D-xylose metabolic process"/>
    <property type="evidence" value="ECO:0007669"/>
    <property type="project" value="UniProtKB-KW"/>
</dbReference>
<dbReference type="AlphaFoldDB" id="A0A2S2CUR1"/>
<evidence type="ECO:0000256" key="7">
    <source>
        <dbReference type="ARBA" id="ARBA00023277"/>
    </source>
</evidence>
<dbReference type="Gene3D" id="3.30.420.40">
    <property type="match status" value="2"/>
</dbReference>
<feature type="site" description="Important for activity" evidence="8">
    <location>
        <position position="6"/>
    </location>
</feature>
<evidence type="ECO:0000259" key="10">
    <source>
        <dbReference type="Pfam" id="PF00370"/>
    </source>
</evidence>
<evidence type="ECO:0000256" key="1">
    <source>
        <dbReference type="ARBA" id="ARBA00009156"/>
    </source>
</evidence>
<organism evidence="12 13">
    <name type="scientific">Azospirillum thermophilum</name>
    <dbReference type="NCBI Taxonomy" id="2202148"/>
    <lineage>
        <taxon>Bacteria</taxon>
        <taxon>Pseudomonadati</taxon>
        <taxon>Pseudomonadota</taxon>
        <taxon>Alphaproteobacteria</taxon>
        <taxon>Rhodospirillales</taxon>
        <taxon>Azospirillaceae</taxon>
        <taxon>Azospirillum</taxon>
    </lineage>
</organism>
<dbReference type="InterPro" id="IPR050406">
    <property type="entry name" value="FGGY_Carb_Kinase"/>
</dbReference>
<dbReference type="PROSITE" id="PS00933">
    <property type="entry name" value="FGGY_KINASES_1"/>
    <property type="match status" value="1"/>
</dbReference>
<dbReference type="GO" id="GO:0004856">
    <property type="term" value="F:D-xylulokinase activity"/>
    <property type="evidence" value="ECO:0007669"/>
    <property type="project" value="UniProtKB-UniRule"/>
</dbReference>
<dbReference type="GO" id="GO:0005998">
    <property type="term" value="P:xylulose catabolic process"/>
    <property type="evidence" value="ECO:0007669"/>
    <property type="project" value="UniProtKB-UniRule"/>
</dbReference>
<dbReference type="CDD" id="cd07808">
    <property type="entry name" value="ASKHA_NBD_FGGY_EcXK-like"/>
    <property type="match status" value="1"/>
</dbReference>
<keyword evidence="7 8" id="KW-0119">Carbohydrate metabolism</keyword>
<reference evidence="13" key="1">
    <citation type="submission" date="2018-05" db="EMBL/GenBank/DDBJ databases">
        <title>Azospirillum thermophila sp. nov., a novel isolated from hot spring.</title>
        <authorList>
            <person name="Zhao Z."/>
        </authorList>
    </citation>
    <scope>NUCLEOTIDE SEQUENCE [LARGE SCALE GENOMIC DNA]</scope>
    <source>
        <strain evidence="13">CFH 70021</strain>
    </source>
</reference>
<dbReference type="NCBIfam" id="TIGR01312">
    <property type="entry name" value="XylB"/>
    <property type="match status" value="1"/>
</dbReference>
<dbReference type="InterPro" id="IPR018483">
    <property type="entry name" value="Carb_kinase_FGGY_CS"/>
</dbReference>
<feature type="active site" description="Proton acceptor" evidence="8">
    <location>
        <position position="236"/>
    </location>
</feature>
<dbReference type="InterPro" id="IPR043129">
    <property type="entry name" value="ATPase_NBD"/>
</dbReference>
<dbReference type="InterPro" id="IPR000577">
    <property type="entry name" value="Carb_kinase_FGGY"/>
</dbReference>
<evidence type="ECO:0000256" key="5">
    <source>
        <dbReference type="ARBA" id="ARBA00022777"/>
    </source>
</evidence>
<dbReference type="PANTHER" id="PTHR43095">
    <property type="entry name" value="SUGAR KINASE"/>
    <property type="match status" value="1"/>
</dbReference>
<evidence type="ECO:0000313" key="12">
    <source>
        <dbReference type="EMBL" id="AWK88226.1"/>
    </source>
</evidence>